<proteinExistence type="predicted"/>
<comment type="caution">
    <text evidence="1">The sequence shown here is derived from an EMBL/GenBank/DDBJ whole genome shotgun (WGS) entry which is preliminary data.</text>
</comment>
<dbReference type="Proteomes" id="UP001252613">
    <property type="component" value="Unassembled WGS sequence"/>
</dbReference>
<sequence length="246" mass="27954">MLAFNRHSKIFYRPVEVALRWCLLMAYEAQILQSNWTDLAILRTTFPQWPCLHANTERIIDAVKHGELPYGCLGLTVSRGTPVDISQLTVRHTDLRMWMSQYYPEQKPPFLFDPKPNKLDSINIGTYLALQADREALQLQVKKISTAYQELTTELEAIGLEKENIRLMLNSNKKVSDRSETAYLHIIGAMLTLLLGHSPSGKPHSVFRSQSAIVDALIAHHKELSGVSKRTLDEKFAAAKRSLSKR</sequence>
<dbReference type="AlphaFoldDB" id="A0AAW8M9L0"/>
<evidence type="ECO:0000313" key="1">
    <source>
        <dbReference type="EMBL" id="MDR6958380.1"/>
    </source>
</evidence>
<organism evidence="1 2">
    <name type="scientific">Pseudomonas brassicacearum</name>
    <dbReference type="NCBI Taxonomy" id="930166"/>
    <lineage>
        <taxon>Bacteria</taxon>
        <taxon>Pseudomonadati</taxon>
        <taxon>Pseudomonadota</taxon>
        <taxon>Gammaproteobacteria</taxon>
        <taxon>Pseudomonadales</taxon>
        <taxon>Pseudomonadaceae</taxon>
        <taxon>Pseudomonas</taxon>
    </lineage>
</organism>
<reference evidence="1" key="1">
    <citation type="submission" date="2023-07" db="EMBL/GenBank/DDBJ databases">
        <title>Sorghum-associated microbial communities from plants grown in Nebraska, USA.</title>
        <authorList>
            <person name="Schachtman D."/>
        </authorList>
    </citation>
    <scope>NUCLEOTIDE SEQUENCE</scope>
    <source>
        <strain evidence="1">3432</strain>
    </source>
</reference>
<dbReference type="RefSeq" id="WP_207966313.1">
    <property type="nucleotide sequence ID" value="NZ_CATKQO010000055.1"/>
</dbReference>
<protein>
    <recommendedName>
        <fullName evidence="3">Receptor protein-tyrosine kinase</fullName>
    </recommendedName>
</protein>
<evidence type="ECO:0008006" key="3">
    <source>
        <dbReference type="Google" id="ProtNLM"/>
    </source>
</evidence>
<name>A0AAW8M9L0_9PSED</name>
<gene>
    <name evidence="1" type="ORF">J2W43_002362</name>
</gene>
<accession>A0AAW8M9L0</accession>
<dbReference type="EMBL" id="JAVDVC010000004">
    <property type="protein sequence ID" value="MDR6958380.1"/>
    <property type="molecule type" value="Genomic_DNA"/>
</dbReference>
<evidence type="ECO:0000313" key="2">
    <source>
        <dbReference type="Proteomes" id="UP001252613"/>
    </source>
</evidence>